<keyword evidence="20" id="KW-1185">Reference proteome</keyword>
<comment type="catalytic activity">
    <reaction evidence="14">
        <text>L-seryl-[protein] + ATP = O-phospho-L-seryl-[protein] + ADP + H(+)</text>
        <dbReference type="Rhea" id="RHEA:17989"/>
        <dbReference type="Rhea" id="RHEA-COMP:9863"/>
        <dbReference type="Rhea" id="RHEA-COMP:11604"/>
        <dbReference type="ChEBI" id="CHEBI:15378"/>
        <dbReference type="ChEBI" id="CHEBI:29999"/>
        <dbReference type="ChEBI" id="CHEBI:30616"/>
        <dbReference type="ChEBI" id="CHEBI:83421"/>
        <dbReference type="ChEBI" id="CHEBI:456216"/>
        <dbReference type="EC" id="2.7.11.1"/>
    </reaction>
</comment>
<dbReference type="InterPro" id="IPR015940">
    <property type="entry name" value="UBA"/>
</dbReference>
<evidence type="ECO:0000256" key="6">
    <source>
        <dbReference type="ARBA" id="ARBA00022553"/>
    </source>
</evidence>
<evidence type="ECO:0000256" key="12">
    <source>
        <dbReference type="ARBA" id="ARBA00022842"/>
    </source>
</evidence>
<keyword evidence="11 15" id="KW-0067">ATP-binding</keyword>
<feature type="binding site" evidence="15">
    <location>
        <position position="46"/>
    </location>
    <ligand>
        <name>ATP</name>
        <dbReference type="ChEBI" id="CHEBI:30616"/>
    </ligand>
</feature>
<dbReference type="PANTHER" id="PTHR24346">
    <property type="entry name" value="MAP/MICROTUBULE AFFINITY-REGULATING KINASE"/>
    <property type="match status" value="1"/>
</dbReference>
<evidence type="ECO:0000256" key="16">
    <source>
        <dbReference type="SAM" id="MobiDB-lite"/>
    </source>
</evidence>
<evidence type="ECO:0000256" key="15">
    <source>
        <dbReference type="PROSITE-ProRule" id="PRU10141"/>
    </source>
</evidence>
<evidence type="ECO:0000256" key="8">
    <source>
        <dbReference type="ARBA" id="ARBA00022723"/>
    </source>
</evidence>
<evidence type="ECO:0000256" key="10">
    <source>
        <dbReference type="ARBA" id="ARBA00022777"/>
    </source>
</evidence>
<dbReference type="EMBL" id="VSWD01000002">
    <property type="protein sequence ID" value="KAK3106968.1"/>
    <property type="molecule type" value="Genomic_DNA"/>
</dbReference>
<name>A0AA89CD42_PINIB</name>
<comment type="caution">
    <text evidence="19">The sequence shown here is derived from an EMBL/GenBank/DDBJ whole genome shotgun (WGS) entry which is preliminary data.</text>
</comment>
<keyword evidence="5" id="KW-0723">Serine/threonine-protein kinase</keyword>
<keyword evidence="10" id="KW-0418">Kinase</keyword>
<dbReference type="GO" id="GO:0046872">
    <property type="term" value="F:metal ion binding"/>
    <property type="evidence" value="ECO:0007669"/>
    <property type="project" value="UniProtKB-KW"/>
</dbReference>
<dbReference type="FunFam" id="1.10.510.10:FF:000154">
    <property type="entry name" value="Serine/threonine-protein kinase SIK2"/>
    <property type="match status" value="1"/>
</dbReference>
<dbReference type="SUPFAM" id="SSF56112">
    <property type="entry name" value="Protein kinase-like (PK-like)"/>
    <property type="match status" value="1"/>
</dbReference>
<dbReference type="InterPro" id="IPR034672">
    <property type="entry name" value="SIK"/>
</dbReference>
<dbReference type="PROSITE" id="PS00108">
    <property type="entry name" value="PROTEIN_KINASE_ST"/>
    <property type="match status" value="1"/>
</dbReference>
<dbReference type="InterPro" id="IPR008271">
    <property type="entry name" value="Ser/Thr_kinase_AS"/>
</dbReference>
<organism evidence="19 20">
    <name type="scientific">Pinctada imbricata</name>
    <name type="common">Atlantic pearl-oyster</name>
    <name type="synonym">Pinctada martensii</name>
    <dbReference type="NCBI Taxonomy" id="66713"/>
    <lineage>
        <taxon>Eukaryota</taxon>
        <taxon>Metazoa</taxon>
        <taxon>Spiralia</taxon>
        <taxon>Lophotrochozoa</taxon>
        <taxon>Mollusca</taxon>
        <taxon>Bivalvia</taxon>
        <taxon>Autobranchia</taxon>
        <taxon>Pteriomorphia</taxon>
        <taxon>Pterioida</taxon>
        <taxon>Pterioidea</taxon>
        <taxon>Pteriidae</taxon>
        <taxon>Pinctada</taxon>
    </lineage>
</organism>
<evidence type="ECO:0000256" key="3">
    <source>
        <dbReference type="ARBA" id="ARBA00012513"/>
    </source>
</evidence>
<evidence type="ECO:0000256" key="9">
    <source>
        <dbReference type="ARBA" id="ARBA00022741"/>
    </source>
</evidence>
<evidence type="ECO:0000256" key="4">
    <source>
        <dbReference type="ARBA" id="ARBA00022490"/>
    </source>
</evidence>
<feature type="domain" description="Protein kinase" evidence="17">
    <location>
        <begin position="17"/>
        <end position="268"/>
    </location>
</feature>
<dbReference type="GO" id="GO:0005524">
    <property type="term" value="F:ATP binding"/>
    <property type="evidence" value="ECO:0007669"/>
    <property type="project" value="UniProtKB-UniRule"/>
</dbReference>
<dbReference type="FunFam" id="3.30.200.20:FF:000003">
    <property type="entry name" value="Non-specific serine/threonine protein kinase"/>
    <property type="match status" value="1"/>
</dbReference>
<evidence type="ECO:0000256" key="7">
    <source>
        <dbReference type="ARBA" id="ARBA00022679"/>
    </source>
</evidence>
<evidence type="ECO:0000313" key="19">
    <source>
        <dbReference type="EMBL" id="KAK3106968.1"/>
    </source>
</evidence>
<evidence type="ECO:0000256" key="11">
    <source>
        <dbReference type="ARBA" id="ARBA00022840"/>
    </source>
</evidence>
<accession>A0AA89CD42</accession>
<feature type="region of interest" description="Disordered" evidence="16">
    <location>
        <begin position="925"/>
        <end position="946"/>
    </location>
</feature>
<keyword evidence="6" id="KW-0597">Phosphoprotein</keyword>
<evidence type="ECO:0000313" key="20">
    <source>
        <dbReference type="Proteomes" id="UP001186944"/>
    </source>
</evidence>
<evidence type="ECO:0000256" key="13">
    <source>
        <dbReference type="ARBA" id="ARBA00047899"/>
    </source>
</evidence>
<dbReference type="InterPro" id="IPR017441">
    <property type="entry name" value="Protein_kinase_ATP_BS"/>
</dbReference>
<comment type="catalytic activity">
    <reaction evidence="13">
        <text>L-threonyl-[protein] + ATP = O-phospho-L-threonyl-[protein] + ADP + H(+)</text>
        <dbReference type="Rhea" id="RHEA:46608"/>
        <dbReference type="Rhea" id="RHEA-COMP:11060"/>
        <dbReference type="Rhea" id="RHEA-COMP:11605"/>
        <dbReference type="ChEBI" id="CHEBI:15378"/>
        <dbReference type="ChEBI" id="CHEBI:30013"/>
        <dbReference type="ChEBI" id="CHEBI:30616"/>
        <dbReference type="ChEBI" id="CHEBI:61977"/>
        <dbReference type="ChEBI" id="CHEBI:456216"/>
        <dbReference type="EC" id="2.7.11.1"/>
    </reaction>
</comment>
<dbReference type="GO" id="GO:0050321">
    <property type="term" value="F:tau-protein kinase activity"/>
    <property type="evidence" value="ECO:0007669"/>
    <property type="project" value="TreeGrafter"/>
</dbReference>
<evidence type="ECO:0000256" key="1">
    <source>
        <dbReference type="ARBA" id="ARBA00001946"/>
    </source>
</evidence>
<feature type="compositionally biased region" description="Polar residues" evidence="16">
    <location>
        <begin position="549"/>
        <end position="571"/>
    </location>
</feature>
<dbReference type="GO" id="GO:0005737">
    <property type="term" value="C:cytoplasm"/>
    <property type="evidence" value="ECO:0007669"/>
    <property type="project" value="UniProtKB-SubCell"/>
</dbReference>
<dbReference type="Gene3D" id="1.10.510.10">
    <property type="entry name" value="Transferase(Phosphotransferase) domain 1"/>
    <property type="match status" value="1"/>
</dbReference>
<keyword evidence="12" id="KW-0460">Magnesium</keyword>
<evidence type="ECO:0000256" key="2">
    <source>
        <dbReference type="ARBA" id="ARBA00004496"/>
    </source>
</evidence>
<dbReference type="InterPro" id="IPR011009">
    <property type="entry name" value="Kinase-like_dom_sf"/>
</dbReference>
<proteinExistence type="predicted"/>
<dbReference type="InterPro" id="IPR057380">
    <property type="entry name" value="UBA_SIK1/2/3"/>
</dbReference>
<dbReference type="AlphaFoldDB" id="A0AA89CD42"/>
<dbReference type="EC" id="2.7.11.1" evidence="3"/>
<feature type="domain" description="UBA" evidence="18">
    <location>
        <begin position="292"/>
        <end position="332"/>
    </location>
</feature>
<protein>
    <recommendedName>
        <fullName evidence="3">non-specific serine/threonine protein kinase</fullName>
        <ecNumber evidence="3">2.7.11.1</ecNumber>
    </recommendedName>
</protein>
<keyword evidence="8" id="KW-0479">Metal-binding</keyword>
<dbReference type="Pfam" id="PF00069">
    <property type="entry name" value="Pkinase"/>
    <property type="match status" value="1"/>
</dbReference>
<feature type="region of interest" description="Disordered" evidence="16">
    <location>
        <begin position="546"/>
        <end position="595"/>
    </location>
</feature>
<keyword evidence="4" id="KW-0963">Cytoplasm</keyword>
<dbReference type="PROSITE" id="PS50030">
    <property type="entry name" value="UBA"/>
    <property type="match status" value="1"/>
</dbReference>
<evidence type="ECO:0000256" key="14">
    <source>
        <dbReference type="ARBA" id="ARBA00048679"/>
    </source>
</evidence>
<gene>
    <name evidence="19" type="ORF">FSP39_004186</name>
</gene>
<dbReference type="Pfam" id="PF23312">
    <property type="entry name" value="UBA_SIK3"/>
    <property type="match status" value="1"/>
</dbReference>
<dbReference type="Proteomes" id="UP001186944">
    <property type="component" value="Unassembled WGS sequence"/>
</dbReference>
<evidence type="ECO:0000259" key="17">
    <source>
        <dbReference type="PROSITE" id="PS50011"/>
    </source>
</evidence>
<evidence type="ECO:0000256" key="5">
    <source>
        <dbReference type="ARBA" id="ARBA00022527"/>
    </source>
</evidence>
<dbReference type="PROSITE" id="PS00107">
    <property type="entry name" value="PROTEIN_KINASE_ATP"/>
    <property type="match status" value="1"/>
</dbReference>
<keyword evidence="9 15" id="KW-0547">Nucleotide-binding</keyword>
<evidence type="ECO:0000259" key="18">
    <source>
        <dbReference type="PROSITE" id="PS50030"/>
    </source>
</evidence>
<dbReference type="InterPro" id="IPR000719">
    <property type="entry name" value="Prot_kinase_dom"/>
</dbReference>
<dbReference type="GO" id="GO:0035556">
    <property type="term" value="P:intracellular signal transduction"/>
    <property type="evidence" value="ECO:0007669"/>
    <property type="project" value="TreeGrafter"/>
</dbReference>
<comment type="cofactor">
    <cofactor evidence="1">
        <name>Mg(2+)</name>
        <dbReference type="ChEBI" id="CHEBI:18420"/>
    </cofactor>
</comment>
<reference evidence="19" key="1">
    <citation type="submission" date="2019-08" db="EMBL/GenBank/DDBJ databases">
        <title>The improved chromosome-level genome for the pearl oyster Pinctada fucata martensii using PacBio sequencing and Hi-C.</title>
        <authorList>
            <person name="Zheng Z."/>
        </authorList>
    </citation>
    <scope>NUCLEOTIDE SEQUENCE</scope>
    <source>
        <strain evidence="19">ZZ-2019</strain>
        <tissue evidence="19">Adductor muscle</tissue>
    </source>
</reference>
<dbReference type="GO" id="GO:0000226">
    <property type="term" value="P:microtubule cytoskeleton organization"/>
    <property type="evidence" value="ECO:0007669"/>
    <property type="project" value="TreeGrafter"/>
</dbReference>
<dbReference type="PANTHER" id="PTHR24346:SF74">
    <property type="entry name" value="PROTEIN KINASE DOMAIN-CONTAINING PROTEIN"/>
    <property type="match status" value="1"/>
</dbReference>
<comment type="subcellular location">
    <subcellularLocation>
        <location evidence="2">Cytoplasm</location>
    </subcellularLocation>
</comment>
<sequence>MVMAEKAPRPPIRVGFYDIEKTIGKGNFAVVKLGRHRITKTEVAIKIIDKTQLDKNNLEKVYREVQIMKLLNHPNIIKLYQVMETKNMLYLVSEFAPNGEIFDFIAAHGRMSEPDARRKFWQILQAVEYCHNRHVVHRDLKAENLLLDANMNIKIADFGFGNFFKTNEHLATFCGSPPYAAPEVFEGRKYLGPQIDIWSLGVVLYVLVCGALPFDGTNLQMLRDRVLQGRFRIPFFMSTDCEHLIRRMLVRDPSKRFSIGQIKKHKWMLADGDPPKLSPSSPVIGQNAKLGEFNEQILRIMQSLGIDQQKTIEALARDAYDHYTAIYYLLLERLKQHRSSFPPENRIDTRSRRPSTIAEQAMLHRTPNQTISTHMPGVQRSPLVNVKQGQYFESHTTDCVAPPSEGQFQSFTEADVHMPHINVTGCIQEVLPPPYVKPQLPSSHMITTSIDEGVEADMMENDDSYDKSDQTSEHFVKDGFGMGLIPSCAYGDLSQLSSIGNNANKTMCSSTCPSPFASFDSSLEPDIMSSPSSSCSQQNVTLGMGIPGPNSTVSSGVPSHNATGDTSQNLDPENEECTQDRSQTRSPVNFREGRRASDGLVAQGIIAFRQRLNERMRAQGMVELRQEHNVLQQMYQNNMTTEEILAVQKQHAEYLEKNSQQWPQEEFQPKQRPRPFLKRMSLPSENFDIQPHRLLALKQSLHVEREINRVSSNEETPAPSQFEYINKPLQQQLLQRNLQQKRQILQKHGQLHQQFQNLQIDHQTGFQPYPSPQSASHQPGQFLTPQGRLHGDELTHLGRPPVIRKISYKLAQQQTVMPPFSDEDSLLRQKNAIAEVNQMCVSQAPNVGVNVIHYAQEGTVSNIQYGQEGNVSNFTNNVPEAPSYQPPPMPNRKNAFIPRTCDLERFQQQFAFEQQQKSSFQNFSLQGADNPFQRTDNSFGDSLSISESDNKSVDLYESPPIVSCNNGVGNENFSQSFAYSNDESIQNVSQTQGELSSQFSFMSPCTVNTDEQMDMS</sequence>
<keyword evidence="7" id="KW-0808">Transferase</keyword>
<dbReference type="SMART" id="SM00220">
    <property type="entry name" value="S_TKc"/>
    <property type="match status" value="1"/>
</dbReference>
<dbReference type="PROSITE" id="PS50011">
    <property type="entry name" value="PROTEIN_KINASE_DOM"/>
    <property type="match status" value="1"/>
</dbReference>
<dbReference type="CDD" id="cd14071">
    <property type="entry name" value="STKc_SIK"/>
    <property type="match status" value="1"/>
</dbReference>
<dbReference type="CDD" id="cd14338">
    <property type="entry name" value="UBA_SIK"/>
    <property type="match status" value="1"/>
</dbReference>